<feature type="region of interest" description="Disordered" evidence="1">
    <location>
        <begin position="1"/>
        <end position="25"/>
    </location>
</feature>
<name>A0A9D2AVX2_9FIRM</name>
<comment type="caution">
    <text evidence="2">The sequence shown here is derived from an EMBL/GenBank/DDBJ whole genome shotgun (WGS) entry which is preliminary data.</text>
</comment>
<proteinExistence type="predicted"/>
<evidence type="ECO:0000313" key="2">
    <source>
        <dbReference type="EMBL" id="HIX52177.1"/>
    </source>
</evidence>
<dbReference type="Proteomes" id="UP000886780">
    <property type="component" value="Unassembled WGS sequence"/>
</dbReference>
<reference evidence="2" key="2">
    <citation type="submission" date="2021-04" db="EMBL/GenBank/DDBJ databases">
        <authorList>
            <person name="Gilroy R."/>
        </authorList>
    </citation>
    <scope>NUCLEOTIDE SEQUENCE</scope>
    <source>
        <strain evidence="2">ChiGjej4B4-12881</strain>
    </source>
</reference>
<accession>A0A9D2AVX2</accession>
<dbReference type="EMBL" id="DXEU01000091">
    <property type="protein sequence ID" value="HIX52177.1"/>
    <property type="molecule type" value="Genomic_DNA"/>
</dbReference>
<reference evidence="2" key="1">
    <citation type="journal article" date="2021" name="PeerJ">
        <title>Extensive microbial diversity within the chicken gut microbiome revealed by metagenomics and culture.</title>
        <authorList>
            <person name="Gilroy R."/>
            <person name="Ravi A."/>
            <person name="Getino M."/>
            <person name="Pursley I."/>
            <person name="Horton D.L."/>
            <person name="Alikhan N.F."/>
            <person name="Baker D."/>
            <person name="Gharbi K."/>
            <person name="Hall N."/>
            <person name="Watson M."/>
            <person name="Adriaenssens E.M."/>
            <person name="Foster-Nyarko E."/>
            <person name="Jarju S."/>
            <person name="Secka A."/>
            <person name="Antonio M."/>
            <person name="Oren A."/>
            <person name="Chaudhuri R.R."/>
            <person name="La Ragione R."/>
            <person name="Hildebrand F."/>
            <person name="Pallen M.J."/>
        </authorList>
    </citation>
    <scope>NUCLEOTIDE SEQUENCE</scope>
    <source>
        <strain evidence="2">ChiGjej4B4-12881</strain>
    </source>
</reference>
<sequence>MDRYMPQMAPAPALRSTQPAAGQTTPPSAFPVGMAYVPMQKWQQTYDLGLGLSRGTIFPDLDLPFMMGRCQ</sequence>
<protein>
    <submittedName>
        <fullName evidence="2">Spore coat associated protein CotJA</fullName>
    </submittedName>
</protein>
<evidence type="ECO:0000256" key="1">
    <source>
        <dbReference type="SAM" id="MobiDB-lite"/>
    </source>
</evidence>
<dbReference type="Pfam" id="PF11007">
    <property type="entry name" value="CotJA"/>
    <property type="match status" value="1"/>
</dbReference>
<evidence type="ECO:0000313" key="3">
    <source>
        <dbReference type="Proteomes" id="UP000886780"/>
    </source>
</evidence>
<organism evidence="2 3">
    <name type="scientific">Candidatus Lachnoclostridium stercoripullorum</name>
    <dbReference type="NCBI Taxonomy" id="2838635"/>
    <lineage>
        <taxon>Bacteria</taxon>
        <taxon>Bacillati</taxon>
        <taxon>Bacillota</taxon>
        <taxon>Clostridia</taxon>
        <taxon>Lachnospirales</taxon>
        <taxon>Lachnospiraceae</taxon>
    </lineage>
</organism>
<dbReference type="InterPro" id="IPR020256">
    <property type="entry name" value="Spore_coat_CotJA"/>
</dbReference>
<dbReference type="AlphaFoldDB" id="A0A9D2AVX2"/>
<feature type="compositionally biased region" description="Polar residues" evidence="1">
    <location>
        <begin position="15"/>
        <end position="25"/>
    </location>
</feature>
<gene>
    <name evidence="2" type="ORF">IAA28_05170</name>
</gene>